<dbReference type="InterPro" id="IPR011989">
    <property type="entry name" value="ARM-like"/>
</dbReference>
<gene>
    <name evidence="5" type="primary">LOC113846207</name>
</gene>
<keyword evidence="1" id="KW-0677">Repeat</keyword>
<keyword evidence="4" id="KW-1185">Reference proteome</keyword>
<accession>A0A8B8JGR5</accession>
<name>A0A8B8JGR5_ABRPR</name>
<dbReference type="PANTHER" id="PTHR46043">
    <property type="entry name" value="ARM REPEAT SUPERFAMILY PROTEIN"/>
    <property type="match status" value="1"/>
</dbReference>
<dbReference type="Gene3D" id="1.25.10.10">
    <property type="entry name" value="Leucine-rich Repeat Variant"/>
    <property type="match status" value="2"/>
</dbReference>
<dbReference type="RefSeq" id="XP_027330008.1">
    <property type="nucleotide sequence ID" value="XM_027474207.1"/>
</dbReference>
<evidence type="ECO:0000256" key="1">
    <source>
        <dbReference type="ARBA" id="ARBA00022737"/>
    </source>
</evidence>
<dbReference type="PROSITE" id="PS50176">
    <property type="entry name" value="ARM_REPEAT"/>
    <property type="match status" value="1"/>
</dbReference>
<dbReference type="SMART" id="SM00185">
    <property type="entry name" value="ARM"/>
    <property type="match status" value="5"/>
</dbReference>
<evidence type="ECO:0000313" key="5">
    <source>
        <dbReference type="RefSeq" id="XP_027330008.1"/>
    </source>
</evidence>
<dbReference type="InterPro" id="IPR000225">
    <property type="entry name" value="Armadillo"/>
</dbReference>
<dbReference type="AlphaFoldDB" id="A0A8B8JGR5"/>
<dbReference type="KEGG" id="aprc:113846207"/>
<dbReference type="GeneID" id="113846207"/>
<evidence type="ECO:0000256" key="2">
    <source>
        <dbReference type="PROSITE-ProRule" id="PRU00259"/>
    </source>
</evidence>
<organism evidence="4 5">
    <name type="scientific">Abrus precatorius</name>
    <name type="common">Indian licorice</name>
    <name type="synonym">Glycine abrus</name>
    <dbReference type="NCBI Taxonomy" id="3816"/>
    <lineage>
        <taxon>Eukaryota</taxon>
        <taxon>Viridiplantae</taxon>
        <taxon>Streptophyta</taxon>
        <taxon>Embryophyta</taxon>
        <taxon>Tracheophyta</taxon>
        <taxon>Spermatophyta</taxon>
        <taxon>Magnoliopsida</taxon>
        <taxon>eudicotyledons</taxon>
        <taxon>Gunneridae</taxon>
        <taxon>Pentapetalae</taxon>
        <taxon>rosids</taxon>
        <taxon>fabids</taxon>
        <taxon>Fabales</taxon>
        <taxon>Fabaceae</taxon>
        <taxon>Papilionoideae</taxon>
        <taxon>50 kb inversion clade</taxon>
        <taxon>NPAAA clade</taxon>
        <taxon>indigoferoid/millettioid clade</taxon>
        <taxon>Abreae</taxon>
        <taxon>Abrus</taxon>
    </lineage>
</organism>
<dbReference type="InterPro" id="IPR016024">
    <property type="entry name" value="ARM-type_fold"/>
</dbReference>
<dbReference type="OrthoDB" id="7537227at2759"/>
<sequence length="595" mass="63461">MKPQTCEDASVCTLQILDSGNTIIVLNPLSPESEWKAKRGKMKESAEPEPISVSLHLLSNLLDSEIPTVQNFKGKWSLARVKLSHLQTHLTDFSAEFPNASTSNPLSLHLLHSITQTLNDAVSIAQHCQSPHLPHGKLKTQSDLDSLLATLHRHVTDCDILFRSGLLLENAAVSTSSKREALRSASRSLITRLQIGSPESKSSAMDSLLGLLHEDDKNVTIAVAQGVVPVLVRLLDSSTDMKEKTVAAISRVSTVESGKNVLIAEGLFLLNHLLRILDSGSGFAIEKACIALQALSFTKENARAIGSRGGISSLLEICQAGTPGSQASAAAVLRNLAAFAEIRDNFVEENAVVVLLGLASSGTALARENAIGCLANLISEEESLRVSVVKEGGVECLRNFWDSGPPVPSLEAAVVMLKHLASSGPICEVLVGEGFVERVLGVLNCEVLAVRIAAARGVYALGLNSGKARKEMGECGCVVPLIKMLDGKGVEEKEASAMALSVLLMHAGNRRVFRKDERGIVSAVHLLNPSLQGLDKKYPVSLLAALVHSKSCRKQMVAAGACVHTQKLAEMDVPGSKKLLESLGRGKIWGVFARP</sequence>
<evidence type="ECO:0000259" key="3">
    <source>
        <dbReference type="Pfam" id="PF23005"/>
    </source>
</evidence>
<dbReference type="InterPro" id="IPR054296">
    <property type="entry name" value="DUF7032"/>
</dbReference>
<dbReference type="Pfam" id="PF23005">
    <property type="entry name" value="DUF7032"/>
    <property type="match status" value="1"/>
</dbReference>
<feature type="repeat" description="ARM" evidence="2">
    <location>
        <begin position="226"/>
        <end position="267"/>
    </location>
</feature>
<dbReference type="Proteomes" id="UP000694853">
    <property type="component" value="Unplaced"/>
</dbReference>
<proteinExistence type="predicted"/>
<dbReference type="SUPFAM" id="SSF48371">
    <property type="entry name" value="ARM repeat"/>
    <property type="match status" value="1"/>
</dbReference>
<dbReference type="PANTHER" id="PTHR46043:SF13">
    <property type="entry name" value="ARM REPEAT SUPERFAMILY PROTEIN"/>
    <property type="match status" value="1"/>
</dbReference>
<evidence type="ECO:0000313" key="4">
    <source>
        <dbReference type="Proteomes" id="UP000694853"/>
    </source>
</evidence>
<feature type="domain" description="DUF7032" evidence="3">
    <location>
        <begin position="55"/>
        <end position="165"/>
    </location>
</feature>
<reference evidence="4" key="1">
    <citation type="journal article" date="2019" name="Toxins">
        <title>Detection of Abrin-Like and Prepropulchellin-Like Toxin Genes and Transcripts Using Whole Genome Sequencing and Full-Length Transcript Sequencing of Abrus precatorius.</title>
        <authorList>
            <person name="Hovde B.T."/>
            <person name="Daligault H.E."/>
            <person name="Hanschen E.R."/>
            <person name="Kunde Y.A."/>
            <person name="Johnson M.B."/>
            <person name="Starkenburg S.R."/>
            <person name="Johnson S.L."/>
        </authorList>
    </citation>
    <scope>NUCLEOTIDE SEQUENCE [LARGE SCALE GENOMIC DNA]</scope>
</reference>
<protein>
    <submittedName>
        <fullName evidence="5">Uncharacterized protein LOC113846207</fullName>
    </submittedName>
</protein>
<reference evidence="5" key="2">
    <citation type="submission" date="2025-08" db="UniProtKB">
        <authorList>
            <consortium name="RefSeq"/>
        </authorList>
    </citation>
    <scope>IDENTIFICATION</scope>
    <source>
        <tissue evidence="5">Young leaves</tissue>
    </source>
</reference>